<protein>
    <submittedName>
        <fullName evidence="1">Uncharacterized protein</fullName>
    </submittedName>
</protein>
<sequence>MWIHRWLLLAMLFTSSCSFISKQSKVSKKLDITKEDWQFLKTQNQNTNQYDGAL</sequence>
<organism evidence="1 2">
    <name type="scientific">Legionella fallonii LLAP-10</name>
    <dbReference type="NCBI Taxonomy" id="1212491"/>
    <lineage>
        <taxon>Bacteria</taxon>
        <taxon>Pseudomonadati</taxon>
        <taxon>Pseudomonadota</taxon>
        <taxon>Gammaproteobacteria</taxon>
        <taxon>Legionellales</taxon>
        <taxon>Legionellaceae</taxon>
        <taxon>Legionella</taxon>
    </lineage>
</organism>
<name>A0A098G2L6_9GAMM</name>
<dbReference type="AlphaFoldDB" id="A0A098G2L6"/>
<dbReference type="HOGENOM" id="CLU_3044841_0_0_6"/>
<evidence type="ECO:0000313" key="1">
    <source>
        <dbReference type="EMBL" id="CEG55730.1"/>
    </source>
</evidence>
<proteinExistence type="predicted"/>
<gene>
    <name evidence="1" type="ORF">LFA_0256</name>
</gene>
<dbReference type="KEGG" id="lfa:LFA_0256"/>
<dbReference type="STRING" id="1212491.LFA_0256"/>
<evidence type="ECO:0000313" key="2">
    <source>
        <dbReference type="Proteomes" id="UP000032430"/>
    </source>
</evidence>
<dbReference type="EMBL" id="LN614827">
    <property type="protein sequence ID" value="CEG55730.1"/>
    <property type="molecule type" value="Genomic_DNA"/>
</dbReference>
<keyword evidence="2" id="KW-1185">Reference proteome</keyword>
<dbReference type="Proteomes" id="UP000032430">
    <property type="component" value="Chromosome I"/>
</dbReference>
<accession>A0A098G2L6</accession>
<dbReference type="PROSITE" id="PS51257">
    <property type="entry name" value="PROKAR_LIPOPROTEIN"/>
    <property type="match status" value="1"/>
</dbReference>
<reference evidence="2" key="1">
    <citation type="submission" date="2014-09" db="EMBL/GenBank/DDBJ databases">
        <authorList>
            <person name="Gomez-Valero L."/>
        </authorList>
    </citation>
    <scope>NUCLEOTIDE SEQUENCE [LARGE SCALE GENOMIC DNA]</scope>
    <source>
        <strain evidence="2">ATCC700992</strain>
    </source>
</reference>